<keyword evidence="3 5" id="KW-0949">S-adenosyl-L-methionine</keyword>
<keyword evidence="1 5" id="KW-0489">Methyltransferase</keyword>
<proteinExistence type="inferred from homology"/>
<keyword evidence="8" id="KW-1185">Reference proteome</keyword>
<feature type="binding site" evidence="5">
    <location>
        <position position="277"/>
    </location>
    <ligand>
        <name>S-adenosyl-L-methionine</name>
        <dbReference type="ChEBI" id="CHEBI:59789"/>
    </ligand>
</feature>
<dbReference type="SUPFAM" id="SSF48013">
    <property type="entry name" value="NusB-like"/>
    <property type="match status" value="1"/>
</dbReference>
<dbReference type="PANTHER" id="PTHR22807:SF53">
    <property type="entry name" value="RIBOSOMAL RNA SMALL SUBUNIT METHYLTRANSFERASE B-RELATED"/>
    <property type="match status" value="1"/>
</dbReference>
<organism evidence="7 8">
    <name type="scientific">Jonquetella anthropi DSM 22815</name>
    <dbReference type="NCBI Taxonomy" id="885272"/>
    <lineage>
        <taxon>Bacteria</taxon>
        <taxon>Thermotogati</taxon>
        <taxon>Synergistota</taxon>
        <taxon>Synergistia</taxon>
        <taxon>Synergistales</taxon>
        <taxon>Dethiosulfovibrionaceae</taxon>
        <taxon>Jonquetella</taxon>
    </lineage>
</organism>
<dbReference type="Pfam" id="PF01029">
    <property type="entry name" value="NusB"/>
    <property type="match status" value="1"/>
</dbReference>
<dbReference type="eggNOG" id="COG0144">
    <property type="taxonomic scope" value="Bacteria"/>
</dbReference>
<dbReference type="GO" id="GO:0008173">
    <property type="term" value="F:RNA methyltransferase activity"/>
    <property type="evidence" value="ECO:0007669"/>
    <property type="project" value="InterPro"/>
</dbReference>
<comment type="caution">
    <text evidence="5">Lacks conserved residue(s) required for the propagation of feature annotation.</text>
</comment>
<dbReference type="InterPro" id="IPR006027">
    <property type="entry name" value="NusB_RsmB_TIM44"/>
</dbReference>
<sequence>MRGIEAALKVLSAVEKGGFASQKLRDLPLDAPDRTLAASLVYACLRRAELWRFLAFEYLRPKPEGFSPSVRLALQLGAAGALELKNFAVPALVNGLVDWTKRSDRGGAKVVNAVMRRLLDQGPARLEQLGNDRSLEARSLLFGVPLWAARLFTRDYGSETGDALLKTQQSPVALALRVSRSDLRERVLASLGASGWNASPSDLLSESIRLETTALPPCLPGYDAGLVTPQSETSMSVAHEAAASCPEGRILDMCAGRAVKSGAVLQANVRLTLEGWDLSKPRVLAGMKELTRLNLTGRAKLRTGDALELVPEEAPDAILVDAPCSGSGTWRRHPEAKWRLSESDLASNSALQRRLLDRACRLVKPGGTVIYSTCSLFAAENEAVVSQVIEETPMTVEPLSPSFKFDSLRSPGAVAFPSTPWNDGFYLVKLRRPLGKER</sequence>
<evidence type="ECO:0000256" key="1">
    <source>
        <dbReference type="ARBA" id="ARBA00022603"/>
    </source>
</evidence>
<dbReference type="InterPro" id="IPR001678">
    <property type="entry name" value="MeTrfase_RsmB-F_NOP2_dom"/>
</dbReference>
<accession>H0UJ10</accession>
<dbReference type="Gene3D" id="3.40.50.150">
    <property type="entry name" value="Vaccinia Virus protein VP39"/>
    <property type="match status" value="1"/>
</dbReference>
<dbReference type="Gene3D" id="1.10.940.10">
    <property type="entry name" value="NusB-like"/>
    <property type="match status" value="1"/>
</dbReference>
<dbReference type="InterPro" id="IPR023267">
    <property type="entry name" value="RCMT"/>
</dbReference>
<dbReference type="HOGENOM" id="CLU_005316_0_1_0"/>
<name>H0UJ10_9BACT</name>
<dbReference type="SUPFAM" id="SSF53335">
    <property type="entry name" value="S-adenosyl-L-methionine-dependent methyltransferases"/>
    <property type="match status" value="1"/>
</dbReference>
<evidence type="ECO:0000256" key="5">
    <source>
        <dbReference type="PROSITE-ProRule" id="PRU01023"/>
    </source>
</evidence>
<dbReference type="InterPro" id="IPR049560">
    <property type="entry name" value="MeTrfase_RsmB-F_NOP2_cat"/>
</dbReference>
<evidence type="ECO:0000256" key="2">
    <source>
        <dbReference type="ARBA" id="ARBA00022679"/>
    </source>
</evidence>
<dbReference type="GO" id="GO:0003723">
    <property type="term" value="F:RNA binding"/>
    <property type="evidence" value="ECO:0007669"/>
    <property type="project" value="UniProtKB-UniRule"/>
</dbReference>
<evidence type="ECO:0000313" key="8">
    <source>
        <dbReference type="Proteomes" id="UP000003806"/>
    </source>
</evidence>
<dbReference type="RefSeq" id="WP_008519622.1">
    <property type="nucleotide sequence ID" value="NZ_CM001376.1"/>
</dbReference>
<dbReference type="Pfam" id="PF01189">
    <property type="entry name" value="Methyltr_RsmB-F"/>
    <property type="match status" value="1"/>
</dbReference>
<dbReference type="PANTHER" id="PTHR22807">
    <property type="entry name" value="NOP2 YEAST -RELATED NOL1/NOP2/FMU SUN DOMAIN-CONTAINING"/>
    <property type="match status" value="1"/>
</dbReference>
<evidence type="ECO:0000256" key="4">
    <source>
        <dbReference type="ARBA" id="ARBA00022884"/>
    </source>
</evidence>
<dbReference type="InterPro" id="IPR029063">
    <property type="entry name" value="SAM-dependent_MTases_sf"/>
</dbReference>
<feature type="domain" description="SAM-dependent MTase RsmB/NOP-type" evidence="6">
    <location>
        <begin position="164"/>
        <end position="433"/>
    </location>
</feature>
<keyword evidence="4 5" id="KW-0694">RNA-binding</keyword>
<feature type="binding site" evidence="5">
    <location>
        <position position="305"/>
    </location>
    <ligand>
        <name>S-adenosyl-L-methionine</name>
        <dbReference type="ChEBI" id="CHEBI:59789"/>
    </ligand>
</feature>
<dbReference type="InterPro" id="IPR035926">
    <property type="entry name" value="NusB-like_sf"/>
</dbReference>
<dbReference type="PRINTS" id="PR02008">
    <property type="entry name" value="RCMTFAMILY"/>
</dbReference>
<gene>
    <name evidence="7" type="ORF">JonanDRAFT_1475</name>
</gene>
<dbReference type="EMBL" id="CM001376">
    <property type="protein sequence ID" value="EHM13837.1"/>
    <property type="molecule type" value="Genomic_DNA"/>
</dbReference>
<dbReference type="OrthoDB" id="9810297at2"/>
<evidence type="ECO:0000256" key="3">
    <source>
        <dbReference type="ARBA" id="ARBA00022691"/>
    </source>
</evidence>
<dbReference type="STRING" id="885272.JonanDRAFT_1475"/>
<dbReference type="GO" id="GO:0006355">
    <property type="term" value="P:regulation of DNA-templated transcription"/>
    <property type="evidence" value="ECO:0007669"/>
    <property type="project" value="InterPro"/>
</dbReference>
<dbReference type="Proteomes" id="UP000003806">
    <property type="component" value="Chromosome"/>
</dbReference>
<reference evidence="7 8" key="1">
    <citation type="submission" date="2011-11" db="EMBL/GenBank/DDBJ databases">
        <title>The Noncontiguous Finished genome of Jonquetella anthropi DSM 22815.</title>
        <authorList>
            <consortium name="US DOE Joint Genome Institute (JGI-PGF)"/>
            <person name="Lucas S."/>
            <person name="Copeland A."/>
            <person name="Lapidus A."/>
            <person name="Glavina del Rio T."/>
            <person name="Dalin E."/>
            <person name="Tice H."/>
            <person name="Bruce D."/>
            <person name="Goodwin L."/>
            <person name="Pitluck S."/>
            <person name="Peters L."/>
            <person name="Mikhailova N."/>
            <person name="Held B."/>
            <person name="Kyrpides N."/>
            <person name="Mavromatis K."/>
            <person name="Ivanova N."/>
            <person name="Markowitz V."/>
            <person name="Cheng J.-F."/>
            <person name="Hugenholtz P."/>
            <person name="Woyke T."/>
            <person name="Wu D."/>
            <person name="Gronow S."/>
            <person name="Wellnitz S."/>
            <person name="Brambilla E."/>
            <person name="Klenk H.-P."/>
            <person name="Eisen J.A."/>
        </authorList>
    </citation>
    <scope>NUCLEOTIDE SEQUENCE [LARGE SCALE GENOMIC DNA]</scope>
    <source>
        <strain evidence="7 8">DSM 22815</strain>
    </source>
</reference>
<feature type="binding site" evidence="5">
    <location>
        <position position="321"/>
    </location>
    <ligand>
        <name>S-adenosyl-L-methionine</name>
        <dbReference type="ChEBI" id="CHEBI:59789"/>
    </ligand>
</feature>
<dbReference type="GO" id="GO:0001510">
    <property type="term" value="P:RNA methylation"/>
    <property type="evidence" value="ECO:0007669"/>
    <property type="project" value="InterPro"/>
</dbReference>
<dbReference type="PROSITE" id="PS51686">
    <property type="entry name" value="SAM_MT_RSMB_NOP"/>
    <property type="match status" value="1"/>
</dbReference>
<dbReference type="AlphaFoldDB" id="H0UJ10"/>
<protein>
    <submittedName>
        <fullName evidence="7">tRNA/rRNA cytosine-C5-methylase</fullName>
    </submittedName>
</protein>
<evidence type="ECO:0000259" key="6">
    <source>
        <dbReference type="PROSITE" id="PS51686"/>
    </source>
</evidence>
<evidence type="ECO:0000313" key="7">
    <source>
        <dbReference type="EMBL" id="EHM13837.1"/>
    </source>
</evidence>
<feature type="active site" description="Nucleophile" evidence="5">
    <location>
        <position position="374"/>
    </location>
</feature>
<comment type="similarity">
    <text evidence="5">Belongs to the class I-like SAM-binding methyltransferase superfamily. RsmB/NOP family.</text>
</comment>
<keyword evidence="2 5" id="KW-0808">Transferase</keyword>
<dbReference type="CDD" id="cd02440">
    <property type="entry name" value="AdoMet_MTases"/>
    <property type="match status" value="1"/>
</dbReference>